<keyword evidence="2" id="KW-1185">Reference proteome</keyword>
<reference evidence="1" key="1">
    <citation type="submission" date="2022-08" db="UniProtKB">
        <authorList>
            <consortium name="EnsemblMetazoa"/>
        </authorList>
    </citation>
    <scope>IDENTIFICATION</scope>
    <source>
        <strain evidence="1">05x7-T-G4-1.051#20</strain>
    </source>
</reference>
<dbReference type="EnsemblMetazoa" id="G13123.2">
    <property type="protein sequence ID" value="G13123.2:cds"/>
    <property type="gene ID" value="G13123"/>
</dbReference>
<dbReference type="EnsemblMetazoa" id="G13123.4">
    <property type="protein sequence ID" value="G13123.4:cds"/>
    <property type="gene ID" value="G13123"/>
</dbReference>
<dbReference type="InterPro" id="IPR011042">
    <property type="entry name" value="6-blade_b-propeller_TolB-like"/>
</dbReference>
<evidence type="ECO:0000313" key="1">
    <source>
        <dbReference type="EnsemblMetazoa" id="G13123.2:cds"/>
    </source>
</evidence>
<sequence length="369" mass="41022">MAQIKMSSSDSVGKSARDLIAKITAVQKYLEGQVSEDNVQFLPRKEVSEEEILELFGKLLKDGKEIKSDSKLFKFEDEGFRRTSCFYLPGGGSVDIISSENCQPQELFISNDPKQIVLSDLDGNIIWRISLDEPPEAITNTPDGYLLMSVFQTNEIKGIRQIDRTPKTYLSTNPLKPLGIYCETDGTLLVCLVDKFDPTLSPHNRRLVRRYSSQGTVMNSVENYKGNRIYRCPYRVCGGFSNRVHVIDITSSHGGSVVVTTREGKPIFTFDNGRPDTFCPKALCVDTRGFMYITDSQARSIYTLDRNGILTKEFDVSSLAARPTAISSSSDSFVVLGFDRSHVAVYESGLSSPASEDIHREGEMAVSAL</sequence>
<protein>
    <recommendedName>
        <fullName evidence="3">Tripartite motif-containing protein 2</fullName>
    </recommendedName>
</protein>
<dbReference type="Gene3D" id="2.120.10.30">
    <property type="entry name" value="TolB, C-terminal domain"/>
    <property type="match status" value="1"/>
</dbReference>
<proteinExistence type="predicted"/>
<evidence type="ECO:0008006" key="3">
    <source>
        <dbReference type="Google" id="ProtNLM"/>
    </source>
</evidence>
<evidence type="ECO:0000313" key="2">
    <source>
        <dbReference type="Proteomes" id="UP000005408"/>
    </source>
</evidence>
<accession>A0A8W8IAF1</accession>
<name>A0A8W8IAF1_MAGGI</name>
<dbReference type="Proteomes" id="UP000005408">
    <property type="component" value="Unassembled WGS sequence"/>
</dbReference>
<dbReference type="AlphaFoldDB" id="A0A8W8IAF1"/>
<organism evidence="1 2">
    <name type="scientific">Magallana gigas</name>
    <name type="common">Pacific oyster</name>
    <name type="synonym">Crassostrea gigas</name>
    <dbReference type="NCBI Taxonomy" id="29159"/>
    <lineage>
        <taxon>Eukaryota</taxon>
        <taxon>Metazoa</taxon>
        <taxon>Spiralia</taxon>
        <taxon>Lophotrochozoa</taxon>
        <taxon>Mollusca</taxon>
        <taxon>Bivalvia</taxon>
        <taxon>Autobranchia</taxon>
        <taxon>Pteriomorphia</taxon>
        <taxon>Ostreida</taxon>
        <taxon>Ostreoidea</taxon>
        <taxon>Ostreidae</taxon>
        <taxon>Magallana</taxon>
    </lineage>
</organism>
<dbReference type="SUPFAM" id="SSF63829">
    <property type="entry name" value="Calcium-dependent phosphotriesterase"/>
    <property type="match status" value="1"/>
</dbReference>